<evidence type="ECO:0000313" key="9">
    <source>
        <dbReference type="Proteomes" id="UP000464796"/>
    </source>
</evidence>
<dbReference type="Proteomes" id="UP001174229">
    <property type="component" value="Unassembled WGS sequence"/>
</dbReference>
<geneLocation type="plasmid" evidence="6 9">
    <name>unnamed1</name>
</geneLocation>
<dbReference type="Gene3D" id="3.40.50.2300">
    <property type="match status" value="2"/>
</dbReference>
<dbReference type="GO" id="GO:0000976">
    <property type="term" value="F:transcription cis-regulatory region binding"/>
    <property type="evidence" value="ECO:0007669"/>
    <property type="project" value="TreeGrafter"/>
</dbReference>
<accession>A0A1Y5Z9A4</accession>
<dbReference type="Pfam" id="PF00356">
    <property type="entry name" value="LacI"/>
    <property type="match status" value="1"/>
</dbReference>
<dbReference type="EMBL" id="FWZB01000033">
    <property type="protein sequence ID" value="SMD86734.1"/>
    <property type="molecule type" value="Genomic_DNA"/>
</dbReference>
<dbReference type="EMBL" id="JAPNPE010000011">
    <property type="protein sequence ID" value="MDK7393987.1"/>
    <property type="molecule type" value="Genomic_DNA"/>
</dbReference>
<dbReference type="Pfam" id="PF13377">
    <property type="entry name" value="Peripla_BP_3"/>
    <property type="match status" value="1"/>
</dbReference>
<reference evidence="7" key="1">
    <citation type="submission" date="2017-04" db="EMBL/GenBank/DDBJ databases">
        <authorList>
            <person name="Afonso C.L."/>
            <person name="Miller P.J."/>
            <person name="Scott M.A."/>
            <person name="Spackman E."/>
            <person name="Goraichik I."/>
            <person name="Dimitrov K.M."/>
            <person name="Suarez D.L."/>
            <person name="Swayne D.E."/>
        </authorList>
    </citation>
    <scope>NUCLEOTIDE SEQUENCE [LARGE SCALE GENOMIC DNA]</scope>
    <source>
        <strain evidence="7">16-00191</strain>
    </source>
</reference>
<feature type="domain" description="HTH lacI-type" evidence="4">
    <location>
        <begin position="4"/>
        <end position="56"/>
    </location>
</feature>
<evidence type="ECO:0000313" key="8">
    <source>
        <dbReference type="Proteomes" id="UP000194499"/>
    </source>
</evidence>
<accession>A0A6I6YVW3</accession>
<keyword evidence="9" id="KW-1185">Reference proteome</keyword>
<dbReference type="SUPFAM" id="SSF53822">
    <property type="entry name" value="Periplasmic binding protein-like I"/>
    <property type="match status" value="1"/>
</dbReference>
<dbReference type="EMBL" id="CP041978">
    <property type="protein sequence ID" value="QHH87571.1"/>
    <property type="molecule type" value="Genomic_DNA"/>
</dbReference>
<dbReference type="Proteomes" id="UP000464796">
    <property type="component" value="Plasmid unnamed1"/>
</dbReference>
<sequence>MANNISDIAKLAGVAKSTVSRYLNGGYVSEKTKQKIELIIQETNFSPNTFARSLKAKTTNLIGVIVPRLDSFATTKTLIGIDISLREHGYQMLVANASQSQEIEIEAIENFVKQKVAGIILLTTKLTAQHNKILCKLQIPILFVGQQYENQYCLIHNDFEAAFELGSYILSQGHCDIAYVGVTEEDVSVGIKRKQGFQKAVQKFAPSCNVTYYKTTFQVKDAMKQVSDILNNQFPTIIVCATDNIAIGAIKVIHERKLSVPADISVTGFGGYDISEMIHPSLTTVSFDYHYTGTVAATSIIQLVENKEVPKIISSKYELKIRESVDKV</sequence>
<keyword evidence="6" id="KW-0614">Plasmid</keyword>
<dbReference type="CDD" id="cd01392">
    <property type="entry name" value="HTH_LacI"/>
    <property type="match status" value="1"/>
</dbReference>
<dbReference type="PROSITE" id="PS50932">
    <property type="entry name" value="HTH_LACI_2"/>
    <property type="match status" value="1"/>
</dbReference>
<dbReference type="RefSeq" id="WP_046646353.1">
    <property type="nucleotide sequence ID" value="NZ_CP086329.1"/>
</dbReference>
<evidence type="ECO:0000313" key="7">
    <source>
        <dbReference type="EMBL" id="SMD86734.1"/>
    </source>
</evidence>
<keyword evidence="2 5" id="KW-0238">DNA-binding</keyword>
<organism evidence="7 8">
    <name type="scientific">Bacillus pacificus</name>
    <dbReference type="NCBI Taxonomy" id="2026187"/>
    <lineage>
        <taxon>Bacteria</taxon>
        <taxon>Bacillati</taxon>
        <taxon>Bacillota</taxon>
        <taxon>Bacilli</taxon>
        <taxon>Bacillales</taxon>
        <taxon>Bacillaceae</taxon>
        <taxon>Bacillus</taxon>
        <taxon>Bacillus cereus group</taxon>
    </lineage>
</organism>
<dbReference type="CDD" id="cd01542">
    <property type="entry name" value="PBP1_TreR-like"/>
    <property type="match status" value="1"/>
</dbReference>
<dbReference type="PANTHER" id="PTHR30146:SF154">
    <property type="entry name" value="TRANSCRIPTION REGULATOR, MEMBER OF GALR FAMILY"/>
    <property type="match status" value="1"/>
</dbReference>
<dbReference type="InterPro" id="IPR000843">
    <property type="entry name" value="HTH_LacI"/>
</dbReference>
<dbReference type="GO" id="GO:0003700">
    <property type="term" value="F:DNA-binding transcription factor activity"/>
    <property type="evidence" value="ECO:0007669"/>
    <property type="project" value="TreeGrafter"/>
</dbReference>
<evidence type="ECO:0000259" key="4">
    <source>
        <dbReference type="PROSITE" id="PS50932"/>
    </source>
</evidence>
<dbReference type="Gene3D" id="1.10.260.40">
    <property type="entry name" value="lambda repressor-like DNA-binding domains"/>
    <property type="match status" value="1"/>
</dbReference>
<gene>
    <name evidence="7" type="primary">ccpA_2</name>
    <name evidence="7" type="ORF">BACERE00191_01657</name>
    <name evidence="6" type="ORF">FPL01_00885</name>
    <name evidence="5" type="ORF">OWO78_21670</name>
</gene>
<dbReference type="PANTHER" id="PTHR30146">
    <property type="entry name" value="LACI-RELATED TRANSCRIPTIONAL REPRESSOR"/>
    <property type="match status" value="1"/>
</dbReference>
<name>A0A1Y5Z9A4_9BACI</name>
<dbReference type="GeneID" id="69534814"/>
<protein>
    <submittedName>
        <fullName evidence="7">Catabolite control protein A</fullName>
    </submittedName>
    <submittedName>
        <fullName evidence="5">LacI family DNA-binding transcriptional regulator</fullName>
    </submittedName>
    <submittedName>
        <fullName evidence="6">LacI family transcriptional regulator</fullName>
    </submittedName>
</protein>
<reference evidence="6 9" key="3">
    <citation type="submission" date="2019-07" db="EMBL/GenBank/DDBJ databases">
        <authorList>
            <person name="Yu W.S."/>
            <person name="Cheong H.-M."/>
            <person name="Choi Y."/>
            <person name="Hwang K.J."/>
            <person name="Jung K."/>
            <person name="Lee S."/>
            <person name="Choi C."/>
        </authorList>
    </citation>
    <scope>NUCLEOTIDE SEQUENCE [LARGE SCALE GENOMIC DNA]</scope>
    <source>
        <strain evidence="6 9">NCCP 15909</strain>
        <plasmid evidence="6 9">unnamed1</plasmid>
    </source>
</reference>
<keyword evidence="3" id="KW-0804">Transcription</keyword>
<proteinExistence type="predicted"/>
<keyword evidence="1" id="KW-0805">Transcription regulation</keyword>
<dbReference type="InterPro" id="IPR010982">
    <property type="entry name" value="Lambda_DNA-bd_dom_sf"/>
</dbReference>
<dbReference type="InterPro" id="IPR028082">
    <property type="entry name" value="Peripla_BP_I"/>
</dbReference>
<dbReference type="Proteomes" id="UP000194499">
    <property type="component" value="Unassembled WGS sequence"/>
</dbReference>
<reference evidence="5" key="4">
    <citation type="submission" date="2022-11" db="EMBL/GenBank/DDBJ databases">
        <title>WGS-based characterization of Bacillus cereus isolated from food &amp; feed additives.</title>
        <authorList>
            <person name="Bogaerts B."/>
            <person name="Fraiture M.-A."/>
            <person name="Roosens N.H.C."/>
            <person name="De Keersmaecker S.C.J."/>
            <person name="Vanneste K."/>
        </authorList>
    </citation>
    <scope>NUCLEOTIDE SEQUENCE</scope>
    <source>
        <strain evidence="5">74.2</strain>
    </source>
</reference>
<dbReference type="SMART" id="SM00354">
    <property type="entry name" value="HTH_LACI"/>
    <property type="match status" value="1"/>
</dbReference>
<evidence type="ECO:0000256" key="3">
    <source>
        <dbReference type="ARBA" id="ARBA00023163"/>
    </source>
</evidence>
<reference evidence="8" key="2">
    <citation type="submission" date="2017-04" db="EMBL/GenBank/DDBJ databases">
        <authorList>
            <person name="Criscuolo A."/>
        </authorList>
    </citation>
    <scope>NUCLEOTIDE SEQUENCE [LARGE SCALE GENOMIC DNA]</scope>
</reference>
<dbReference type="SUPFAM" id="SSF47413">
    <property type="entry name" value="lambda repressor-like DNA-binding domains"/>
    <property type="match status" value="1"/>
</dbReference>
<evidence type="ECO:0000313" key="5">
    <source>
        <dbReference type="EMBL" id="MDK7393987.1"/>
    </source>
</evidence>
<evidence type="ECO:0000256" key="2">
    <source>
        <dbReference type="ARBA" id="ARBA00023125"/>
    </source>
</evidence>
<evidence type="ECO:0000256" key="1">
    <source>
        <dbReference type="ARBA" id="ARBA00023015"/>
    </source>
</evidence>
<dbReference type="AlphaFoldDB" id="A0A1Y5Z9A4"/>
<evidence type="ECO:0000313" key="6">
    <source>
        <dbReference type="EMBL" id="QHH87571.1"/>
    </source>
</evidence>
<dbReference type="InterPro" id="IPR046335">
    <property type="entry name" value="LacI/GalR-like_sensor"/>
</dbReference>